<dbReference type="HOGENOM" id="CLU_036902_3_3_5"/>
<dbReference type="PANTHER" id="PTHR33055">
    <property type="entry name" value="TRANSPOSASE FOR INSERTION SEQUENCE ELEMENT IS1111A"/>
    <property type="match status" value="1"/>
</dbReference>
<feature type="domain" description="Transposase IS116/IS110/IS902 C-terminal" evidence="2">
    <location>
        <begin position="228"/>
        <end position="310"/>
    </location>
</feature>
<feature type="domain" description="Transposase IS110-like N-terminal" evidence="1">
    <location>
        <begin position="23"/>
        <end position="166"/>
    </location>
</feature>
<dbReference type="PANTHER" id="PTHR33055:SF3">
    <property type="entry name" value="PUTATIVE TRANSPOSASE FOR IS117-RELATED"/>
    <property type="match status" value="1"/>
</dbReference>
<organism evidence="3 4">
    <name type="scientific">Methylorubrum extorquens (strain DSM 6343 / CIP 106787 / DM4)</name>
    <name type="common">Methylobacterium extorquens</name>
    <dbReference type="NCBI Taxonomy" id="661410"/>
    <lineage>
        <taxon>Bacteria</taxon>
        <taxon>Pseudomonadati</taxon>
        <taxon>Pseudomonadota</taxon>
        <taxon>Alphaproteobacteria</taxon>
        <taxon>Hyphomicrobiales</taxon>
        <taxon>Methylobacteriaceae</taxon>
        <taxon>Methylorubrum</taxon>
    </lineage>
</organism>
<evidence type="ECO:0000259" key="1">
    <source>
        <dbReference type="Pfam" id="PF01548"/>
    </source>
</evidence>
<dbReference type="InterPro" id="IPR047650">
    <property type="entry name" value="Transpos_IS110"/>
</dbReference>
<dbReference type="Proteomes" id="UP000008070">
    <property type="component" value="Chromosome"/>
</dbReference>
<evidence type="ECO:0000313" key="3">
    <source>
        <dbReference type="EMBL" id="CAX23023.1"/>
    </source>
</evidence>
<dbReference type="GO" id="GO:0003677">
    <property type="term" value="F:DNA binding"/>
    <property type="evidence" value="ECO:0007669"/>
    <property type="project" value="InterPro"/>
</dbReference>
<dbReference type="AlphaFoldDB" id="C7CFU7"/>
<dbReference type="GO" id="GO:0006313">
    <property type="term" value="P:DNA transposition"/>
    <property type="evidence" value="ECO:0007669"/>
    <property type="project" value="InterPro"/>
</dbReference>
<dbReference type="KEGG" id="mdi:METDI1416"/>
<accession>C7CFU7</accession>
<gene>
    <name evidence="3" type="ORF">METD_I1416</name>
</gene>
<reference evidence="4" key="1">
    <citation type="journal article" date="2009" name="PLoS ONE">
        <title>Methylobacterium genome sequences: a reference blueprint to investigate microbial metabolism of C1 compounds from natural and industrial sources.</title>
        <authorList>
            <person name="Vuilleumier S."/>
            <person name="Chistoserdova L."/>
            <person name="Lee M.-C."/>
            <person name="Bringel F."/>
            <person name="Lajus A."/>
            <person name="Zhou Y."/>
            <person name="Gourion B."/>
            <person name="Barbe V."/>
            <person name="Chang J."/>
            <person name="Cruveiller S."/>
            <person name="Dossat C."/>
            <person name="Gillett W."/>
            <person name="Gruffaz C."/>
            <person name="Haugen E."/>
            <person name="Hourcade E."/>
            <person name="Levy R."/>
            <person name="Mangenot S."/>
            <person name="Muller E."/>
            <person name="Nadalig T."/>
            <person name="Pagni M."/>
            <person name="Penny C."/>
            <person name="Peyraud R."/>
            <person name="Robinson D.G."/>
            <person name="Roche D."/>
            <person name="Rouy Z."/>
            <person name="Saenampechek C."/>
            <person name="Salvignol G."/>
            <person name="Vallenet D."/>
            <person name="Wu Z."/>
            <person name="Marx C.J."/>
            <person name="Vorholt J.A."/>
            <person name="Olson M.V."/>
            <person name="Kaul R."/>
            <person name="Weissenbach J."/>
            <person name="Medigue C."/>
            <person name="Lidstrom M.E."/>
        </authorList>
    </citation>
    <scope>NUCLEOTIDE SEQUENCE [LARGE SCALE GENOMIC DNA]</scope>
    <source>
        <strain evidence="4">DSM 6343 / CIP 106787 / DM4</strain>
    </source>
</reference>
<dbReference type="InterPro" id="IPR002525">
    <property type="entry name" value="Transp_IS110-like_N"/>
</dbReference>
<dbReference type="EMBL" id="FP103042">
    <property type="protein sequence ID" value="CAX23023.1"/>
    <property type="molecule type" value="Genomic_DNA"/>
</dbReference>
<evidence type="ECO:0000259" key="2">
    <source>
        <dbReference type="Pfam" id="PF02371"/>
    </source>
</evidence>
<protein>
    <submittedName>
        <fullName evidence="3">Transposase of ISMdi10, IS110 family</fullName>
    </submittedName>
</protein>
<name>C7CFU7_METED</name>
<dbReference type="GO" id="GO:0004803">
    <property type="term" value="F:transposase activity"/>
    <property type="evidence" value="ECO:0007669"/>
    <property type="project" value="InterPro"/>
</dbReference>
<proteinExistence type="predicted"/>
<dbReference type="Pfam" id="PF01548">
    <property type="entry name" value="DEDD_Tnp_IS110"/>
    <property type="match status" value="1"/>
</dbReference>
<evidence type="ECO:0000313" key="4">
    <source>
        <dbReference type="Proteomes" id="UP000008070"/>
    </source>
</evidence>
<dbReference type="InterPro" id="IPR003346">
    <property type="entry name" value="Transposase_20"/>
</dbReference>
<dbReference type="Pfam" id="PF02371">
    <property type="entry name" value="Transposase_20"/>
    <property type="match status" value="1"/>
</dbReference>
<sequence length="361" mass="39939">MRCGRRIRPLSPREAAMAHYAAFDVSDKETAIHVLDEHGKLVWKGKRPSEPEALAEALRRHAPELVRVGLETGRLAPWLYHSLKELRVPVICLDARHARAATALQRNKTDARDAETLAQLVRVGWYREARVKGWAAHAVRHLIGARAQLVGMATDLSNQLRSLLRTFGRRVTGRAGGAFEARVREQIKDKPEMDAVAEPLLTAWRAIRDQIAVLDRRLIEAARDDATCRLLMSCPGVGVVVAASFAAAVEVPEHFRRSRSVGAYLGLTPRRRQSGESDHSTGVSKRGDKLLRSYLFEAAASLLIRVQRPSALKTWGVGLVQRLGFKRAAVAVARKLGVVLHAMWRANRPFEAWPSAVAAAA</sequence>
<dbReference type="NCBIfam" id="NF033542">
    <property type="entry name" value="transpos_IS110"/>
    <property type="match status" value="1"/>
</dbReference>